<gene>
    <name evidence="1" type="ORF">AN188_01406</name>
    <name evidence="2" type="ORF">APG09_00878</name>
</gene>
<dbReference type="InterPro" id="IPR009923">
    <property type="entry name" value="Dodecin"/>
</dbReference>
<organism evidence="1 3">
    <name type="scientific">Candidatus Methanofastidiosum methylothiophilum</name>
    <dbReference type="NCBI Taxonomy" id="1705564"/>
    <lineage>
        <taxon>Archaea</taxon>
        <taxon>Methanobacteriati</taxon>
        <taxon>Methanobacteriota</taxon>
        <taxon>Stenosarchaea group</taxon>
        <taxon>Candidatus Methanofastidiosia</taxon>
        <taxon>Candidatus Methanofastidiosales</taxon>
        <taxon>Candidatus Methanofastidiosaceae</taxon>
        <taxon>Candidatus Methanofastidiosum</taxon>
    </lineage>
</organism>
<accession>A0A150JHM8</accession>
<accession>A0A150J910</accession>
<protein>
    <recommendedName>
        <fullName evidence="4">Dodecin</fullName>
    </recommendedName>
</protein>
<dbReference type="AlphaFoldDB" id="A0A150J910"/>
<dbReference type="EMBL" id="LNJB01000023">
    <property type="protein sequence ID" value="KYC53680.1"/>
    <property type="molecule type" value="Genomic_DNA"/>
</dbReference>
<sequence>MSDVAKVIEIVGKSEISWEDAVAKAISTASKTVQNIKGVEVEKLTGNVVDGKIVKYKATVKLIFVVE</sequence>
<proteinExistence type="predicted"/>
<dbReference type="SUPFAM" id="SSF89807">
    <property type="entry name" value="Dodecin-like"/>
    <property type="match status" value="1"/>
</dbReference>
<evidence type="ECO:0000313" key="2">
    <source>
        <dbReference type="EMBL" id="KYC57851.1"/>
    </source>
</evidence>
<comment type="caution">
    <text evidence="1">The sequence shown here is derived from an EMBL/GenBank/DDBJ whole genome shotgun (WGS) entry which is preliminary data.</text>
</comment>
<evidence type="ECO:0000313" key="3">
    <source>
        <dbReference type="Proteomes" id="UP000092420"/>
    </source>
</evidence>
<dbReference type="PANTHER" id="PTHR39324:SF1">
    <property type="entry name" value="CALCIUM DODECIN"/>
    <property type="match status" value="1"/>
</dbReference>
<dbReference type="Pfam" id="PF07311">
    <property type="entry name" value="Dodecin"/>
    <property type="match status" value="1"/>
</dbReference>
<dbReference type="EMBL" id="LNJE01000008">
    <property type="protein sequence ID" value="KYC57851.1"/>
    <property type="molecule type" value="Genomic_DNA"/>
</dbReference>
<accession>A0A150JL25</accession>
<name>A0A150J910_9EURY</name>
<evidence type="ECO:0000313" key="1">
    <source>
        <dbReference type="EMBL" id="KYC53680.1"/>
    </source>
</evidence>
<reference evidence="1 3" key="1">
    <citation type="journal article" date="2016" name="ISME J.">
        <title>Chasing the elusive Euryarchaeota class WSA2: genomes reveal a uniquely fastidious methyl-reducing methanogen.</title>
        <authorList>
            <person name="Nobu M.K."/>
            <person name="Narihiro T."/>
            <person name="Kuroda K."/>
            <person name="Mei R."/>
            <person name="Liu W.T."/>
        </authorList>
    </citation>
    <scope>NUCLEOTIDE SEQUENCE [LARGE SCALE GENOMIC DNA]</scope>
    <source>
        <strain evidence="1">ADurb1013_Bin02101</strain>
        <strain evidence="2">ADurb1213_Bin02801</strain>
    </source>
</reference>
<dbReference type="InterPro" id="IPR025543">
    <property type="entry name" value="Dodecin-like"/>
</dbReference>
<dbReference type="InterPro" id="IPR036694">
    <property type="entry name" value="Dodecin-like_sf"/>
</dbReference>
<dbReference type="Gene3D" id="3.30.1660.10">
    <property type="entry name" value="Flavin-binding protein dodecin"/>
    <property type="match status" value="1"/>
</dbReference>
<dbReference type="Proteomes" id="UP000092420">
    <property type="component" value="Unassembled WGS sequence"/>
</dbReference>
<dbReference type="PANTHER" id="PTHR39324">
    <property type="entry name" value="CALCIUM DODECIN"/>
    <property type="match status" value="1"/>
</dbReference>
<evidence type="ECO:0008006" key="4">
    <source>
        <dbReference type="Google" id="ProtNLM"/>
    </source>
</evidence>